<dbReference type="GO" id="GO:0004222">
    <property type="term" value="F:metalloendopeptidase activity"/>
    <property type="evidence" value="ECO:0007669"/>
    <property type="project" value="UniProtKB-UniRule"/>
</dbReference>
<reference evidence="3 4" key="1">
    <citation type="journal article" date="2017" name="G3 (Bethesda)">
        <title>The Physical Genome Mapping of Anopheles albimanus Corrected Scaffold Misassemblies and Identified Interarm Rearrangements in Genus Anopheles.</title>
        <authorList>
            <person name="Artemov G.N."/>
            <person name="Peery A.N."/>
            <person name="Jiang X."/>
            <person name="Tu Z."/>
            <person name="Stegniy V.N."/>
            <person name="Sharakhova M.V."/>
            <person name="Sharakhov I.V."/>
        </authorList>
    </citation>
    <scope>NUCLEOTIDE SEQUENCE [LARGE SCALE GENOMIC DNA]</scope>
    <source>
        <strain evidence="3 4">ALBI9_A</strain>
    </source>
</reference>
<dbReference type="Proteomes" id="UP000069272">
    <property type="component" value="Chromosome 2R"/>
</dbReference>
<dbReference type="EnsemblMetazoa" id="AALB003094-RA">
    <property type="protein sequence ID" value="AALB003094-PA"/>
    <property type="gene ID" value="AALB003094"/>
</dbReference>
<keyword evidence="4" id="KW-1185">Reference proteome</keyword>
<reference evidence="3" key="2">
    <citation type="submission" date="2022-08" db="UniProtKB">
        <authorList>
            <consortium name="EnsemblMetazoa"/>
        </authorList>
    </citation>
    <scope>IDENTIFICATION</scope>
    <source>
        <strain evidence="3">STECLA/ALBI9_A</strain>
    </source>
</reference>
<evidence type="ECO:0000256" key="1">
    <source>
        <dbReference type="PROSITE-ProRule" id="PRU01211"/>
    </source>
</evidence>
<comment type="cofactor">
    <cofactor evidence="1 2">
        <name>Zn(2+)</name>
        <dbReference type="ChEBI" id="CHEBI:29105"/>
    </cofactor>
    <text evidence="1 2">Binds 1 zinc ion per subunit.</text>
</comment>
<feature type="binding site" evidence="1">
    <location>
        <position position="248"/>
    </location>
    <ligand>
        <name>Zn(2+)</name>
        <dbReference type="ChEBI" id="CHEBI:29105"/>
        <note>catalytic</note>
    </ligand>
</feature>
<keyword evidence="1 2" id="KW-0645">Protease</keyword>
<sequence>MEPNIHLANIAAPEKGNGIRQTDRHLIDTVGRTIEQFVLIVGILICRSINVNTESVKLKPSINMVNGRGILVAACLLLCACALVEARRRITAPSFLVGERLRSYRLNHQNVPRGQRRRPFELGAGIYREMDIMERVPRQRNGVALTAIPGTRWPNAIVPYVITGSFTAAERATIIQGMDQIAAQTCVRFVARTTQTLYISITNTATGCWSYVGRSLSNSENQVNLQNPSCVDIGTVVHELMHAIGFYHEFTRPDRDSYVSIDRSALAAEYQTDSFFQDNFQKMAANEVVLYGRPYDYGSVMHYSKYAAAASRTRPVMNNLQPWTGDFGNDNGLSASDAIDINYMYCNATSTTTAAATTTTTTTTRAATTTTAAAGASSGSTTTTTTTTRAPTTTTTTARTVTTTTRRPFVTLFPRDTTIIGRILDGPITTLINLIRGIPGFLFG</sequence>
<dbReference type="InterPro" id="IPR034035">
    <property type="entry name" value="Astacin-like_dom"/>
</dbReference>
<keyword evidence="1" id="KW-1015">Disulfide bond</keyword>
<dbReference type="SMART" id="SM00235">
    <property type="entry name" value="ZnMc"/>
    <property type="match status" value="1"/>
</dbReference>
<accession>A0A182F9B9</accession>
<evidence type="ECO:0000313" key="3">
    <source>
        <dbReference type="EnsemblMetazoa" id="AALB003094-PA"/>
    </source>
</evidence>
<dbReference type="SUPFAM" id="SSF55486">
    <property type="entry name" value="Metalloproteases ('zincins'), catalytic domain"/>
    <property type="match status" value="1"/>
</dbReference>
<comment type="caution">
    <text evidence="1">Lacks conserved residue(s) required for the propagation of feature annotation.</text>
</comment>
<proteinExistence type="predicted"/>
<dbReference type="Gene3D" id="3.40.390.10">
    <property type="entry name" value="Collagenase (Catalytic Domain)"/>
    <property type="match status" value="1"/>
</dbReference>
<feature type="disulfide bond" evidence="1">
    <location>
        <begin position="208"/>
        <end position="230"/>
    </location>
</feature>
<keyword evidence="1 2" id="KW-0479">Metal-binding</keyword>
<dbReference type="STRING" id="7167.A0A182F9B9"/>
<dbReference type="PROSITE" id="PS51864">
    <property type="entry name" value="ASTACIN"/>
    <property type="match status" value="1"/>
</dbReference>
<protein>
    <recommendedName>
        <fullName evidence="2">Metalloendopeptidase</fullName>
        <ecNumber evidence="2">3.4.24.-</ecNumber>
    </recommendedName>
</protein>
<feature type="binding site" evidence="1">
    <location>
        <position position="238"/>
    </location>
    <ligand>
        <name>Zn(2+)</name>
        <dbReference type="ChEBI" id="CHEBI:29105"/>
        <note>catalytic</note>
    </ligand>
</feature>
<dbReference type="PRINTS" id="PR00480">
    <property type="entry name" value="ASTACIN"/>
</dbReference>
<dbReference type="InterPro" id="IPR001506">
    <property type="entry name" value="Peptidase_M12A"/>
</dbReference>
<dbReference type="InterPro" id="IPR024079">
    <property type="entry name" value="MetalloPept_cat_dom_sf"/>
</dbReference>
<dbReference type="GO" id="GO:0006508">
    <property type="term" value="P:proteolysis"/>
    <property type="evidence" value="ECO:0007669"/>
    <property type="project" value="UniProtKB-KW"/>
</dbReference>
<dbReference type="VEuPathDB" id="VectorBase:AALB20_037616"/>
<dbReference type="EC" id="3.4.24.-" evidence="2"/>
<dbReference type="InterPro" id="IPR006026">
    <property type="entry name" value="Peptidase_Metallo"/>
</dbReference>
<dbReference type="GO" id="GO:0008270">
    <property type="term" value="F:zinc ion binding"/>
    <property type="evidence" value="ECO:0007669"/>
    <property type="project" value="UniProtKB-UniRule"/>
</dbReference>
<dbReference type="AlphaFoldDB" id="A0A182F9B9"/>
<dbReference type="Pfam" id="PF01400">
    <property type="entry name" value="Astacin"/>
    <property type="match status" value="1"/>
</dbReference>
<keyword evidence="1 2" id="KW-0482">Metalloprotease</keyword>
<evidence type="ECO:0000256" key="2">
    <source>
        <dbReference type="RuleBase" id="RU361183"/>
    </source>
</evidence>
<dbReference type="FunFam" id="3.40.390.10:FF:000075">
    <property type="entry name" value="Metalloendopeptidase"/>
    <property type="match status" value="1"/>
</dbReference>
<organism evidence="3 4">
    <name type="scientific">Anopheles albimanus</name>
    <name type="common">New world malaria mosquito</name>
    <dbReference type="NCBI Taxonomy" id="7167"/>
    <lineage>
        <taxon>Eukaryota</taxon>
        <taxon>Metazoa</taxon>
        <taxon>Ecdysozoa</taxon>
        <taxon>Arthropoda</taxon>
        <taxon>Hexapoda</taxon>
        <taxon>Insecta</taxon>
        <taxon>Pterygota</taxon>
        <taxon>Neoptera</taxon>
        <taxon>Endopterygota</taxon>
        <taxon>Diptera</taxon>
        <taxon>Nematocera</taxon>
        <taxon>Culicoidea</taxon>
        <taxon>Culicidae</taxon>
        <taxon>Anophelinae</taxon>
        <taxon>Anopheles</taxon>
    </lineage>
</organism>
<dbReference type="VEuPathDB" id="VectorBase:AALB003094"/>
<keyword evidence="1 2" id="KW-0862">Zinc</keyword>
<name>A0A182F9B9_ANOAL</name>
<dbReference type="CDD" id="cd04280">
    <property type="entry name" value="ZnMc_astacin_like"/>
    <property type="match status" value="1"/>
</dbReference>
<feature type="active site" evidence="1">
    <location>
        <position position="239"/>
    </location>
</feature>
<dbReference type="PANTHER" id="PTHR10127">
    <property type="entry name" value="DISCOIDIN, CUB, EGF, LAMININ , AND ZINC METALLOPROTEASE DOMAIN CONTAINING"/>
    <property type="match status" value="1"/>
</dbReference>
<dbReference type="PANTHER" id="PTHR10127:SF883">
    <property type="entry name" value="ZINC METALLOPROTEINASE NAS-8"/>
    <property type="match status" value="1"/>
</dbReference>
<keyword evidence="1 2" id="KW-0378">Hydrolase</keyword>
<feature type="binding site" evidence="1">
    <location>
        <position position="242"/>
    </location>
    <ligand>
        <name>Zn(2+)</name>
        <dbReference type="ChEBI" id="CHEBI:29105"/>
        <note>catalytic</note>
    </ligand>
</feature>
<evidence type="ECO:0000313" key="4">
    <source>
        <dbReference type="Proteomes" id="UP000069272"/>
    </source>
</evidence>